<accession>A0ABT1JMS5</accession>
<feature type="domain" description="RNA polymerase sigma-70 region 2" evidence="7">
    <location>
        <begin position="37"/>
        <end position="100"/>
    </location>
</feature>
<dbReference type="Pfam" id="PF04542">
    <property type="entry name" value="Sigma70_r2"/>
    <property type="match status" value="1"/>
</dbReference>
<dbReference type="EMBL" id="AUBJ02000001">
    <property type="protein sequence ID" value="MCP2333011.1"/>
    <property type="molecule type" value="Genomic_DNA"/>
</dbReference>
<sequence length="322" mass="35801">MADRARSRTWEPKERPAPTTPGYDLRVRTGDQDLAVFEEQRPRIFGLAYRMLGSATEAEDITQEVFLRWFGADRGALVSPPAWLTRVTTNLCLNQLSAARTRRERYVGPWLPEPVLTGDDVPGPPETAERRESVSMAVLVVLERLTPPERAAFVLREAFGHPHREIAEIIGVSEAASRQLHRRARARLAEERGRFGADADQHRRVVERFLTAATEGDVRGLEELLAEDVVSWSDGGGRTTAARRPVVGRESVLRYVLGLAGHRDAALLHTRFAEVNGQLGVLLLRGDDLVAVLSPDTDGQRITTLRVVVNPEKLRFVASQLA</sequence>
<comment type="subunit">
    <text evidence="2">Interacts transiently with the RNA polymerase catalytic core formed by RpoA, RpoB, RpoC and RpoZ (2 alpha, 1 beta, 1 beta' and 1 omega subunit) to form the RNA polymerase holoenzyme that can initiate transcription.</text>
</comment>
<feature type="domain" description="RNA polymerase sigma factor 70 region 4 type 2" evidence="8">
    <location>
        <begin position="136"/>
        <end position="188"/>
    </location>
</feature>
<dbReference type="PANTHER" id="PTHR30173">
    <property type="entry name" value="SIGMA 19 FACTOR"/>
    <property type="match status" value="1"/>
</dbReference>
<dbReference type="InterPro" id="IPR014303">
    <property type="entry name" value="RNA_pol_sigma-70_ECF"/>
</dbReference>
<dbReference type="NCBIfam" id="TIGR02937">
    <property type="entry name" value="sigma70-ECF"/>
    <property type="match status" value="1"/>
</dbReference>
<dbReference type="NCBIfam" id="NF007214">
    <property type="entry name" value="PRK09636.1"/>
    <property type="match status" value="1"/>
</dbReference>
<reference evidence="9 10" key="1">
    <citation type="submission" date="2022-06" db="EMBL/GenBank/DDBJ databases">
        <title>Genomic Encyclopedia of Type Strains, Phase I: the one thousand microbial genomes (KMG-I) project.</title>
        <authorList>
            <person name="Kyrpides N."/>
        </authorList>
    </citation>
    <scope>NUCLEOTIDE SEQUENCE [LARGE SCALE GENOMIC DNA]</scope>
    <source>
        <strain evidence="9 10">DSM 43889</strain>
    </source>
</reference>
<evidence type="ECO:0000259" key="8">
    <source>
        <dbReference type="Pfam" id="PF08281"/>
    </source>
</evidence>
<evidence type="ECO:0000256" key="2">
    <source>
        <dbReference type="ARBA" id="ARBA00011344"/>
    </source>
</evidence>
<proteinExistence type="inferred from homology"/>
<dbReference type="Gene3D" id="1.10.1740.10">
    <property type="match status" value="1"/>
</dbReference>
<keyword evidence="5" id="KW-0804">Transcription</keyword>
<evidence type="ECO:0000256" key="5">
    <source>
        <dbReference type="ARBA" id="ARBA00023163"/>
    </source>
</evidence>
<dbReference type="InterPro" id="IPR013249">
    <property type="entry name" value="RNA_pol_sigma70_r4_t2"/>
</dbReference>
<dbReference type="PANTHER" id="PTHR30173:SF36">
    <property type="entry name" value="ECF RNA POLYMERASE SIGMA FACTOR SIGJ"/>
    <property type="match status" value="1"/>
</dbReference>
<evidence type="ECO:0000256" key="4">
    <source>
        <dbReference type="ARBA" id="ARBA00023082"/>
    </source>
</evidence>
<evidence type="ECO:0000313" key="10">
    <source>
        <dbReference type="Proteomes" id="UP000791080"/>
    </source>
</evidence>
<keyword evidence="4" id="KW-0731">Sigma factor</keyword>
<keyword evidence="3" id="KW-0805">Transcription regulation</keyword>
<gene>
    <name evidence="9" type="ORF">G443_003281</name>
</gene>
<dbReference type="InterPro" id="IPR014284">
    <property type="entry name" value="RNA_pol_sigma-70_dom"/>
</dbReference>
<dbReference type="Proteomes" id="UP000791080">
    <property type="component" value="Unassembled WGS sequence"/>
</dbReference>
<dbReference type="InterPro" id="IPR032710">
    <property type="entry name" value="NTF2-like_dom_sf"/>
</dbReference>
<dbReference type="InterPro" id="IPR052704">
    <property type="entry name" value="ECF_Sigma-70_Domain"/>
</dbReference>
<evidence type="ECO:0000256" key="3">
    <source>
        <dbReference type="ARBA" id="ARBA00023015"/>
    </source>
</evidence>
<dbReference type="NCBIfam" id="TIGR02957">
    <property type="entry name" value="SigX4"/>
    <property type="match status" value="1"/>
</dbReference>
<dbReference type="InterPro" id="IPR036388">
    <property type="entry name" value="WH-like_DNA-bd_sf"/>
</dbReference>
<dbReference type="Pfam" id="PF08281">
    <property type="entry name" value="Sigma70_r4_2"/>
    <property type="match status" value="1"/>
</dbReference>
<comment type="similarity">
    <text evidence="1">Belongs to the sigma-70 factor family. ECF subfamily.</text>
</comment>
<organism evidence="9 10">
    <name type="scientific">Actinoalloteichus caeruleus DSM 43889</name>
    <dbReference type="NCBI Taxonomy" id="1120930"/>
    <lineage>
        <taxon>Bacteria</taxon>
        <taxon>Bacillati</taxon>
        <taxon>Actinomycetota</taxon>
        <taxon>Actinomycetes</taxon>
        <taxon>Pseudonocardiales</taxon>
        <taxon>Pseudonocardiaceae</taxon>
        <taxon>Actinoalloteichus</taxon>
        <taxon>Actinoalloteichus cyanogriseus</taxon>
    </lineage>
</organism>
<feature type="region of interest" description="Disordered" evidence="6">
    <location>
        <begin position="1"/>
        <end position="24"/>
    </location>
</feature>
<comment type="caution">
    <text evidence="9">The sequence shown here is derived from an EMBL/GenBank/DDBJ whole genome shotgun (WGS) entry which is preliminary data.</text>
</comment>
<name>A0ABT1JMS5_ACTCY</name>
<evidence type="ECO:0000256" key="1">
    <source>
        <dbReference type="ARBA" id="ARBA00010641"/>
    </source>
</evidence>
<evidence type="ECO:0000256" key="6">
    <source>
        <dbReference type="SAM" id="MobiDB-lite"/>
    </source>
</evidence>
<keyword evidence="10" id="KW-1185">Reference proteome</keyword>
<protein>
    <submittedName>
        <fullName evidence="9">RNA polymerase sigma-70 factor, ECF subfamily</fullName>
    </submittedName>
</protein>
<dbReference type="InterPro" id="IPR013325">
    <property type="entry name" value="RNA_pol_sigma_r2"/>
</dbReference>
<dbReference type="SUPFAM" id="SSF54427">
    <property type="entry name" value="NTF2-like"/>
    <property type="match status" value="1"/>
</dbReference>
<evidence type="ECO:0000259" key="7">
    <source>
        <dbReference type="Pfam" id="PF04542"/>
    </source>
</evidence>
<feature type="compositionally biased region" description="Basic and acidic residues" evidence="6">
    <location>
        <begin position="1"/>
        <end position="16"/>
    </location>
</feature>
<dbReference type="CDD" id="cd06171">
    <property type="entry name" value="Sigma70_r4"/>
    <property type="match status" value="1"/>
</dbReference>
<dbReference type="SUPFAM" id="SSF88946">
    <property type="entry name" value="Sigma2 domain of RNA polymerase sigma factors"/>
    <property type="match status" value="1"/>
</dbReference>
<dbReference type="InterPro" id="IPR007627">
    <property type="entry name" value="RNA_pol_sigma70_r2"/>
</dbReference>
<dbReference type="Gene3D" id="3.10.450.50">
    <property type="match status" value="1"/>
</dbReference>
<dbReference type="Gene3D" id="1.10.10.10">
    <property type="entry name" value="Winged helix-like DNA-binding domain superfamily/Winged helix DNA-binding domain"/>
    <property type="match status" value="1"/>
</dbReference>
<dbReference type="SUPFAM" id="SSF88659">
    <property type="entry name" value="Sigma3 and sigma4 domains of RNA polymerase sigma factors"/>
    <property type="match status" value="1"/>
</dbReference>
<dbReference type="InterPro" id="IPR013324">
    <property type="entry name" value="RNA_pol_sigma_r3/r4-like"/>
</dbReference>
<evidence type="ECO:0000313" key="9">
    <source>
        <dbReference type="EMBL" id="MCP2333011.1"/>
    </source>
</evidence>